<evidence type="ECO:0008006" key="3">
    <source>
        <dbReference type="Google" id="ProtNLM"/>
    </source>
</evidence>
<name>A0A6N8JA86_9BACT</name>
<dbReference type="Proteomes" id="UP000468388">
    <property type="component" value="Unassembled WGS sequence"/>
</dbReference>
<dbReference type="AlphaFoldDB" id="A0A6N8JA86"/>
<organism evidence="1 2">
    <name type="scientific">Chitinophaga oryziterrae</name>
    <dbReference type="NCBI Taxonomy" id="1031224"/>
    <lineage>
        <taxon>Bacteria</taxon>
        <taxon>Pseudomonadati</taxon>
        <taxon>Bacteroidota</taxon>
        <taxon>Chitinophagia</taxon>
        <taxon>Chitinophagales</taxon>
        <taxon>Chitinophagaceae</taxon>
        <taxon>Chitinophaga</taxon>
    </lineage>
</organism>
<dbReference type="EMBL" id="WRXO01000003">
    <property type="protein sequence ID" value="MVT41408.1"/>
    <property type="molecule type" value="Genomic_DNA"/>
</dbReference>
<comment type="caution">
    <text evidence="1">The sequence shown here is derived from an EMBL/GenBank/DDBJ whole genome shotgun (WGS) entry which is preliminary data.</text>
</comment>
<sequence length="46" mass="5475">MAAADKKAQADCFVYPGYEHNVRGYERIHFMQKVSDYFDLYLKNLK</sequence>
<accession>A0A6N8JA86</accession>
<reference evidence="1 2" key="1">
    <citation type="submission" date="2019-12" db="EMBL/GenBank/DDBJ databases">
        <title>The draft genomic sequence of strain Chitinophaga oryziterrae JCM 16595.</title>
        <authorList>
            <person name="Zhang X."/>
        </authorList>
    </citation>
    <scope>NUCLEOTIDE SEQUENCE [LARGE SCALE GENOMIC DNA]</scope>
    <source>
        <strain evidence="1 2">JCM 16595</strain>
    </source>
</reference>
<protein>
    <recommendedName>
        <fullName evidence="3">Prolyl oligopeptidase family serine peptidase</fullName>
    </recommendedName>
</protein>
<dbReference type="RefSeq" id="WP_157300037.1">
    <property type="nucleotide sequence ID" value="NZ_BAAAZB010000025.1"/>
</dbReference>
<gene>
    <name evidence="1" type="ORF">GO495_12500</name>
</gene>
<evidence type="ECO:0000313" key="1">
    <source>
        <dbReference type="EMBL" id="MVT41408.1"/>
    </source>
</evidence>
<proteinExistence type="predicted"/>
<dbReference type="OrthoDB" id="9812921at2"/>
<keyword evidence="2" id="KW-1185">Reference proteome</keyword>
<evidence type="ECO:0000313" key="2">
    <source>
        <dbReference type="Proteomes" id="UP000468388"/>
    </source>
</evidence>